<keyword evidence="3" id="KW-1185">Reference proteome</keyword>
<keyword evidence="1" id="KW-0472">Membrane</keyword>
<name>A0A377QZ39_9NEIS</name>
<feature type="transmembrane region" description="Helical" evidence="1">
    <location>
        <begin position="29"/>
        <end position="47"/>
    </location>
</feature>
<gene>
    <name evidence="2" type="ORF">NCTC13336_00711</name>
</gene>
<dbReference type="Proteomes" id="UP000254293">
    <property type="component" value="Unassembled WGS sequence"/>
</dbReference>
<protein>
    <submittedName>
        <fullName evidence="2">Uncharacterized protein</fullName>
    </submittedName>
</protein>
<organism evidence="2 3">
    <name type="scientific">Kingella potus</name>
    <dbReference type="NCBI Taxonomy" id="265175"/>
    <lineage>
        <taxon>Bacteria</taxon>
        <taxon>Pseudomonadati</taxon>
        <taxon>Pseudomonadota</taxon>
        <taxon>Betaproteobacteria</taxon>
        <taxon>Neisseriales</taxon>
        <taxon>Neisseriaceae</taxon>
        <taxon>Kingella</taxon>
    </lineage>
</organism>
<keyword evidence="1" id="KW-0812">Transmembrane</keyword>
<dbReference type="OrthoDB" id="8605980at2"/>
<keyword evidence="1" id="KW-1133">Transmembrane helix</keyword>
<dbReference type="RefSeq" id="WP_115307769.1">
    <property type="nucleotide sequence ID" value="NZ_CP091516.1"/>
</dbReference>
<accession>A0A377QZ39</accession>
<evidence type="ECO:0000313" key="2">
    <source>
        <dbReference type="EMBL" id="STR00503.1"/>
    </source>
</evidence>
<evidence type="ECO:0000256" key="1">
    <source>
        <dbReference type="SAM" id="Phobius"/>
    </source>
</evidence>
<dbReference type="AlphaFoldDB" id="A0A377QZ39"/>
<sequence>MWHIVLIGYVFVTLMFSLAQPGLARKLVYFVFFTVLPTAFMLWSAYIRLRNRRMKREEENGRHLP</sequence>
<reference evidence="2 3" key="1">
    <citation type="submission" date="2018-06" db="EMBL/GenBank/DDBJ databases">
        <authorList>
            <consortium name="Pathogen Informatics"/>
            <person name="Doyle S."/>
        </authorList>
    </citation>
    <scope>NUCLEOTIDE SEQUENCE [LARGE SCALE GENOMIC DNA]</scope>
    <source>
        <strain evidence="2 3">NCTC13336</strain>
    </source>
</reference>
<proteinExistence type="predicted"/>
<dbReference type="EMBL" id="UGJJ01000001">
    <property type="protein sequence ID" value="STR00503.1"/>
    <property type="molecule type" value="Genomic_DNA"/>
</dbReference>
<evidence type="ECO:0000313" key="3">
    <source>
        <dbReference type="Proteomes" id="UP000254293"/>
    </source>
</evidence>